<keyword evidence="12 15" id="KW-0472">Membrane</keyword>
<dbReference type="GO" id="GO:0005506">
    <property type="term" value="F:iron ion binding"/>
    <property type="evidence" value="ECO:0007669"/>
    <property type="project" value="TreeGrafter"/>
</dbReference>
<dbReference type="InterPro" id="IPR001199">
    <property type="entry name" value="Cyt_B5-like_heme/steroid-bd"/>
</dbReference>
<evidence type="ECO:0000256" key="8">
    <source>
        <dbReference type="ARBA" id="ARBA00022989"/>
    </source>
</evidence>
<evidence type="ECO:0000256" key="4">
    <source>
        <dbReference type="ARBA" id="ARBA00022617"/>
    </source>
</evidence>
<dbReference type="PANTHER" id="PTHR11351:SF31">
    <property type="entry name" value="DESATURASE 1, ISOFORM A-RELATED"/>
    <property type="match status" value="1"/>
</dbReference>
<feature type="domain" description="Cytochrome b5 heme-binding" evidence="16">
    <location>
        <begin position="336"/>
        <end position="428"/>
    </location>
</feature>
<dbReference type="InterPro" id="IPR001522">
    <property type="entry name" value="FADS-1_CS"/>
</dbReference>
<keyword evidence="6" id="KW-0479">Metal-binding</keyword>
<proteinExistence type="inferred from homology"/>
<evidence type="ECO:0000313" key="17">
    <source>
        <dbReference type="EMBL" id="SJL12856.1"/>
    </source>
</evidence>
<feature type="region of interest" description="Disordered" evidence="14">
    <location>
        <begin position="483"/>
        <end position="503"/>
    </location>
</feature>
<feature type="transmembrane region" description="Helical" evidence="15">
    <location>
        <begin position="85"/>
        <end position="104"/>
    </location>
</feature>
<sequence>MATEPCPSKKSSAGHTGAAKDPYNDPLFVPENYVQHTLLTTTPLPPITSSSFFREVEWISVFALTGIPAASLYGALTTTLRLPTFLLAFAYYFYTGLSITAGYHRLWAHRSYNASLPLQIFLLLGASGAVQGSVKWWSRGHRAHHRYTDTDLDPYNALRGFFYSHIGWMLVRPRRTIGKADVSDLGKDPLLQWQHRHFTWLIFIMAFGVPTAIAHFGWGDAKGGFVYAGIVRLLVVHHSTFCVNSLAHWIGDSPFDDKHTPKNHFLTAIVTVGEGYHNFHHQFPTDYRNAIEWYQYDPTKWFIWLMECVGLASQLKMFPSNEIQKGELLMEMKRLREKQERVEWCKHADQLPVVSYESFQKQSTKRPLVLVSGFIHDLSGFLEHHPGGKPLLARYIGKDATTAFFGGVYDHSHAAHNLLSMKRVGILDGGHPHILDIAKLVPPGELMRVVKFGETFPPSGSWTEGEETAWSDEDAPKAVKDIESDDNASPIEEDGHLFKTSAPEHPVPRRVEMFQQGIMRKALRIQSRLADPKDEMSVGFTFVSPVERNQSPYRLTGLFLRSRCQRECVVTILFVSFDFVSSDTLQRIVCAASDMNVSHPSPIYSRIKVAQSGANPHSAGPSERLCFEIRCPPVSWEGRTNAV</sequence>
<evidence type="ECO:0000256" key="14">
    <source>
        <dbReference type="SAM" id="MobiDB-lite"/>
    </source>
</evidence>
<dbReference type="GO" id="GO:0020037">
    <property type="term" value="F:heme binding"/>
    <property type="evidence" value="ECO:0007669"/>
    <property type="project" value="InterPro"/>
</dbReference>
<dbReference type="STRING" id="47428.A0A284RVS4"/>
<comment type="subcellular location">
    <subcellularLocation>
        <location evidence="1">Membrane</location>
        <topology evidence="1">Multi-pass membrane protein</topology>
    </subcellularLocation>
</comment>
<keyword evidence="11" id="KW-0443">Lipid metabolism</keyword>
<keyword evidence="4" id="KW-0349">Heme</keyword>
<dbReference type="Gene3D" id="3.10.120.10">
    <property type="entry name" value="Cytochrome b5-like heme/steroid binding domain"/>
    <property type="match status" value="1"/>
</dbReference>
<evidence type="ECO:0000256" key="3">
    <source>
        <dbReference type="ARBA" id="ARBA00022516"/>
    </source>
</evidence>
<evidence type="ECO:0000313" key="18">
    <source>
        <dbReference type="Proteomes" id="UP000219338"/>
    </source>
</evidence>
<dbReference type="Pfam" id="PF00487">
    <property type="entry name" value="FA_desaturase"/>
    <property type="match status" value="1"/>
</dbReference>
<dbReference type="PANTHER" id="PTHR11351">
    <property type="entry name" value="ACYL-COA DESATURASE"/>
    <property type="match status" value="1"/>
</dbReference>
<dbReference type="InterPro" id="IPR036400">
    <property type="entry name" value="Cyt_B5-like_heme/steroid_sf"/>
</dbReference>
<evidence type="ECO:0000256" key="9">
    <source>
        <dbReference type="ARBA" id="ARBA00023002"/>
    </source>
</evidence>
<evidence type="ECO:0000256" key="6">
    <source>
        <dbReference type="ARBA" id="ARBA00022723"/>
    </source>
</evidence>
<feature type="region of interest" description="Disordered" evidence="14">
    <location>
        <begin position="1"/>
        <end position="21"/>
    </location>
</feature>
<dbReference type="Proteomes" id="UP000219338">
    <property type="component" value="Unassembled WGS sequence"/>
</dbReference>
<keyword evidence="3" id="KW-0444">Lipid biosynthesis</keyword>
<accession>A0A284RVS4</accession>
<dbReference type="AlphaFoldDB" id="A0A284RVS4"/>
<keyword evidence="10" id="KW-0408">Iron</keyword>
<dbReference type="SMART" id="SM01117">
    <property type="entry name" value="Cyt-b5"/>
    <property type="match status" value="1"/>
</dbReference>
<dbReference type="GO" id="GO:0004768">
    <property type="term" value="F:stearoyl-CoA 9-desaturase activity"/>
    <property type="evidence" value="ECO:0007669"/>
    <property type="project" value="TreeGrafter"/>
</dbReference>
<dbReference type="PRINTS" id="PR00075">
    <property type="entry name" value="FACDDSATRASE"/>
</dbReference>
<keyword evidence="18" id="KW-1185">Reference proteome</keyword>
<name>A0A284RVS4_ARMOS</name>
<dbReference type="InterPro" id="IPR005804">
    <property type="entry name" value="FA_desaturase_dom"/>
</dbReference>
<dbReference type="GO" id="GO:0006636">
    <property type="term" value="P:unsaturated fatty acid biosynthetic process"/>
    <property type="evidence" value="ECO:0007669"/>
    <property type="project" value="TreeGrafter"/>
</dbReference>
<dbReference type="OrthoDB" id="10260134at2759"/>
<dbReference type="InterPro" id="IPR015876">
    <property type="entry name" value="Acyl-CoA_DS"/>
</dbReference>
<protein>
    <submittedName>
        <fullName evidence="17">Related to stearoyl-CoA desaturase</fullName>
    </submittedName>
</protein>
<keyword evidence="7" id="KW-0276">Fatty acid metabolism</keyword>
<dbReference type="PROSITE" id="PS50255">
    <property type="entry name" value="CYTOCHROME_B5_2"/>
    <property type="match status" value="1"/>
</dbReference>
<dbReference type="EMBL" id="FUEG01000018">
    <property type="protein sequence ID" value="SJL12856.1"/>
    <property type="molecule type" value="Genomic_DNA"/>
</dbReference>
<evidence type="ECO:0000259" key="16">
    <source>
        <dbReference type="PROSITE" id="PS50255"/>
    </source>
</evidence>
<reference evidence="18" key="1">
    <citation type="journal article" date="2017" name="Nat. Ecol. Evol.">
        <title>Genome expansion and lineage-specific genetic innovations in the forest pathogenic fungi Armillaria.</title>
        <authorList>
            <person name="Sipos G."/>
            <person name="Prasanna A.N."/>
            <person name="Walter M.C."/>
            <person name="O'Connor E."/>
            <person name="Balint B."/>
            <person name="Krizsan K."/>
            <person name="Kiss B."/>
            <person name="Hess J."/>
            <person name="Varga T."/>
            <person name="Slot J."/>
            <person name="Riley R."/>
            <person name="Boka B."/>
            <person name="Rigling D."/>
            <person name="Barry K."/>
            <person name="Lee J."/>
            <person name="Mihaltcheva S."/>
            <person name="LaButti K."/>
            <person name="Lipzen A."/>
            <person name="Waldron R."/>
            <person name="Moloney N.M."/>
            <person name="Sperisen C."/>
            <person name="Kredics L."/>
            <person name="Vagvoelgyi C."/>
            <person name="Patrignani A."/>
            <person name="Fitzpatrick D."/>
            <person name="Nagy I."/>
            <person name="Doyle S."/>
            <person name="Anderson J.B."/>
            <person name="Grigoriev I.V."/>
            <person name="Gueldener U."/>
            <person name="Muensterkoetter M."/>
            <person name="Nagy L.G."/>
        </authorList>
    </citation>
    <scope>NUCLEOTIDE SEQUENCE [LARGE SCALE GENOMIC DNA]</scope>
    <source>
        <strain evidence="18">C18/9</strain>
    </source>
</reference>
<keyword evidence="13" id="KW-0275">Fatty acid biosynthesis</keyword>
<comment type="similarity">
    <text evidence="2">Belongs to the fatty acid desaturase type 1 family.</text>
</comment>
<feature type="transmembrane region" description="Helical" evidence="15">
    <location>
        <begin position="198"/>
        <end position="218"/>
    </location>
</feature>
<dbReference type="PROSITE" id="PS00476">
    <property type="entry name" value="FATTY_ACID_DESATUR_1"/>
    <property type="match status" value="1"/>
</dbReference>
<evidence type="ECO:0000256" key="2">
    <source>
        <dbReference type="ARBA" id="ARBA00009295"/>
    </source>
</evidence>
<evidence type="ECO:0000256" key="15">
    <source>
        <dbReference type="SAM" id="Phobius"/>
    </source>
</evidence>
<organism evidence="17 18">
    <name type="scientific">Armillaria ostoyae</name>
    <name type="common">Armillaria root rot fungus</name>
    <dbReference type="NCBI Taxonomy" id="47428"/>
    <lineage>
        <taxon>Eukaryota</taxon>
        <taxon>Fungi</taxon>
        <taxon>Dikarya</taxon>
        <taxon>Basidiomycota</taxon>
        <taxon>Agaricomycotina</taxon>
        <taxon>Agaricomycetes</taxon>
        <taxon>Agaricomycetidae</taxon>
        <taxon>Agaricales</taxon>
        <taxon>Marasmiineae</taxon>
        <taxon>Physalacriaceae</taxon>
        <taxon>Armillaria</taxon>
    </lineage>
</organism>
<keyword evidence="5 15" id="KW-0812">Transmembrane</keyword>
<gene>
    <name evidence="17" type="ORF">ARMOST_16288</name>
</gene>
<evidence type="ECO:0000256" key="7">
    <source>
        <dbReference type="ARBA" id="ARBA00022832"/>
    </source>
</evidence>
<feature type="transmembrane region" description="Helical" evidence="15">
    <location>
        <begin position="58"/>
        <end position="76"/>
    </location>
</feature>
<evidence type="ECO:0000256" key="10">
    <source>
        <dbReference type="ARBA" id="ARBA00023004"/>
    </source>
</evidence>
<dbReference type="PROSITE" id="PS00191">
    <property type="entry name" value="CYTOCHROME_B5_1"/>
    <property type="match status" value="1"/>
</dbReference>
<dbReference type="InterPro" id="IPR018506">
    <property type="entry name" value="Cyt_B5_heme-BS"/>
</dbReference>
<keyword evidence="9" id="KW-0560">Oxidoreductase</keyword>
<dbReference type="SUPFAM" id="SSF55856">
    <property type="entry name" value="Cytochrome b5-like heme/steroid binding domain"/>
    <property type="match status" value="1"/>
</dbReference>
<evidence type="ECO:0000256" key="12">
    <source>
        <dbReference type="ARBA" id="ARBA00023136"/>
    </source>
</evidence>
<dbReference type="Pfam" id="PF00173">
    <property type="entry name" value="Cyt-b5"/>
    <property type="match status" value="1"/>
</dbReference>
<dbReference type="OMA" id="VEWCKHA"/>
<evidence type="ECO:0000256" key="1">
    <source>
        <dbReference type="ARBA" id="ARBA00004141"/>
    </source>
</evidence>
<evidence type="ECO:0000256" key="11">
    <source>
        <dbReference type="ARBA" id="ARBA00023098"/>
    </source>
</evidence>
<keyword evidence="8 15" id="KW-1133">Transmembrane helix</keyword>
<evidence type="ECO:0000256" key="13">
    <source>
        <dbReference type="ARBA" id="ARBA00023160"/>
    </source>
</evidence>
<evidence type="ECO:0000256" key="5">
    <source>
        <dbReference type="ARBA" id="ARBA00022692"/>
    </source>
</evidence>
<dbReference type="CDD" id="cd03505">
    <property type="entry name" value="Delta9-FADS-like"/>
    <property type="match status" value="1"/>
</dbReference>
<dbReference type="GO" id="GO:0005789">
    <property type="term" value="C:endoplasmic reticulum membrane"/>
    <property type="evidence" value="ECO:0007669"/>
    <property type="project" value="TreeGrafter"/>
</dbReference>